<evidence type="ECO:0000256" key="1">
    <source>
        <dbReference type="ARBA" id="ARBA00004141"/>
    </source>
</evidence>
<gene>
    <name evidence="5" type="ORF">KC01_LOCUS34275</name>
</gene>
<dbReference type="SUPFAM" id="SSF103473">
    <property type="entry name" value="MFS general substrate transporter"/>
    <property type="match status" value="1"/>
</dbReference>
<feature type="region of interest" description="Disordered" evidence="3">
    <location>
        <begin position="158"/>
        <end position="190"/>
    </location>
</feature>
<dbReference type="AlphaFoldDB" id="A0AAV2M1J7"/>
<dbReference type="PANTHER" id="PTHR11388">
    <property type="entry name" value="ORGANIC ANION TRANSPORTER"/>
    <property type="match status" value="1"/>
</dbReference>
<organism evidence="5 6">
    <name type="scientific">Knipowitschia caucasica</name>
    <name type="common">Caucasian dwarf goby</name>
    <name type="synonym">Pomatoschistus caucasicus</name>
    <dbReference type="NCBI Taxonomy" id="637954"/>
    <lineage>
        <taxon>Eukaryota</taxon>
        <taxon>Metazoa</taxon>
        <taxon>Chordata</taxon>
        <taxon>Craniata</taxon>
        <taxon>Vertebrata</taxon>
        <taxon>Euteleostomi</taxon>
        <taxon>Actinopterygii</taxon>
        <taxon>Neopterygii</taxon>
        <taxon>Teleostei</taxon>
        <taxon>Neoteleostei</taxon>
        <taxon>Acanthomorphata</taxon>
        <taxon>Gobiaria</taxon>
        <taxon>Gobiiformes</taxon>
        <taxon>Gobioidei</taxon>
        <taxon>Gobiidae</taxon>
        <taxon>Gobiinae</taxon>
        <taxon>Knipowitschia</taxon>
    </lineage>
</organism>
<evidence type="ECO:0000256" key="3">
    <source>
        <dbReference type="SAM" id="MobiDB-lite"/>
    </source>
</evidence>
<sequence length="190" mass="19744">MNSCWLGAHIPRPPSPQLYSDCRCIVGNVSGGPEAAAGPCPSSCHRIPLFAVLVTTASVFMLLLAMPAITATLRCVAEEDKSFALGIQWILGQTLGAIPGPIVVGALIDQACLLQSEGSCLLYENSELSHFMVIASMAYAAAGSVFFTLALVFHGPPPETPPLPEAPPLPDAPPPEAPAGGPPELQQTSF</sequence>
<feature type="transmembrane region" description="Helical" evidence="4">
    <location>
        <begin position="128"/>
        <end position="153"/>
    </location>
</feature>
<feature type="transmembrane region" description="Helical" evidence="4">
    <location>
        <begin position="83"/>
        <end position="108"/>
    </location>
</feature>
<dbReference type="GO" id="GO:0043252">
    <property type="term" value="P:sodium-independent organic anion transport"/>
    <property type="evidence" value="ECO:0007669"/>
    <property type="project" value="TreeGrafter"/>
</dbReference>
<dbReference type="Pfam" id="PF03137">
    <property type="entry name" value="OATP"/>
    <property type="match status" value="1"/>
</dbReference>
<dbReference type="GO" id="GO:0015347">
    <property type="term" value="F:sodium-independent organic anion transmembrane transporter activity"/>
    <property type="evidence" value="ECO:0007669"/>
    <property type="project" value="TreeGrafter"/>
</dbReference>
<dbReference type="GO" id="GO:0016323">
    <property type="term" value="C:basolateral plasma membrane"/>
    <property type="evidence" value="ECO:0007669"/>
    <property type="project" value="TreeGrafter"/>
</dbReference>
<evidence type="ECO:0000313" key="5">
    <source>
        <dbReference type="EMBL" id="CAL1607211.1"/>
    </source>
</evidence>
<reference evidence="5 6" key="1">
    <citation type="submission" date="2024-04" db="EMBL/GenBank/DDBJ databases">
        <authorList>
            <person name="Waldvogel A.-M."/>
            <person name="Schoenle A."/>
        </authorList>
    </citation>
    <scope>NUCLEOTIDE SEQUENCE [LARGE SCALE GENOMIC DNA]</scope>
</reference>
<name>A0AAV2M1J7_KNICA</name>
<dbReference type="PANTHER" id="PTHR11388:SF100">
    <property type="entry name" value="SOLUTE CARRIER ORGANIC ANION TRANSPORTER FAMILY MEMBER 4A1"/>
    <property type="match status" value="1"/>
</dbReference>
<keyword evidence="4" id="KW-0812">Transmembrane</keyword>
<dbReference type="EMBL" id="OZ035827">
    <property type="protein sequence ID" value="CAL1607211.1"/>
    <property type="molecule type" value="Genomic_DNA"/>
</dbReference>
<feature type="compositionally biased region" description="Pro residues" evidence="3">
    <location>
        <begin position="158"/>
        <end position="181"/>
    </location>
</feature>
<dbReference type="Proteomes" id="UP001497482">
    <property type="component" value="Chromosome 5"/>
</dbReference>
<keyword evidence="4" id="KW-1133">Transmembrane helix</keyword>
<accession>A0AAV2M1J7</accession>
<comment type="subcellular location">
    <subcellularLocation>
        <location evidence="1">Membrane</location>
        <topology evidence="1">Multi-pass membrane protein</topology>
    </subcellularLocation>
</comment>
<keyword evidence="6" id="KW-1185">Reference proteome</keyword>
<dbReference type="InterPro" id="IPR004156">
    <property type="entry name" value="OATP"/>
</dbReference>
<feature type="transmembrane region" description="Helical" evidence="4">
    <location>
        <begin position="49"/>
        <end position="71"/>
    </location>
</feature>
<evidence type="ECO:0000256" key="4">
    <source>
        <dbReference type="SAM" id="Phobius"/>
    </source>
</evidence>
<dbReference type="InterPro" id="IPR036259">
    <property type="entry name" value="MFS_trans_sf"/>
</dbReference>
<keyword evidence="2" id="KW-1015">Disulfide bond</keyword>
<evidence type="ECO:0000256" key="2">
    <source>
        <dbReference type="ARBA" id="ARBA00023157"/>
    </source>
</evidence>
<keyword evidence="4" id="KW-0472">Membrane</keyword>
<protein>
    <submittedName>
        <fullName evidence="5">Uncharacterized protein</fullName>
    </submittedName>
</protein>
<evidence type="ECO:0000313" key="6">
    <source>
        <dbReference type="Proteomes" id="UP001497482"/>
    </source>
</evidence>
<proteinExistence type="predicted"/>